<protein>
    <submittedName>
        <fullName evidence="1">Uncharacterized protein</fullName>
    </submittedName>
</protein>
<dbReference type="EMBL" id="JAIQCV010000011">
    <property type="protein sequence ID" value="KAH1045564.1"/>
    <property type="molecule type" value="Genomic_DNA"/>
</dbReference>
<dbReference type="AlphaFoldDB" id="A0A9D3UIU0"/>
<proteinExistence type="predicted"/>
<keyword evidence="2" id="KW-1185">Reference proteome</keyword>
<reference evidence="1 2" key="1">
    <citation type="journal article" date="2021" name="Plant Biotechnol. J.">
        <title>Multi-omics assisted identification of the key and species-specific regulatory components of drought-tolerant mechanisms in Gossypium stocksii.</title>
        <authorList>
            <person name="Yu D."/>
            <person name="Ke L."/>
            <person name="Zhang D."/>
            <person name="Wu Y."/>
            <person name="Sun Y."/>
            <person name="Mei J."/>
            <person name="Sun J."/>
            <person name="Sun Y."/>
        </authorList>
    </citation>
    <scope>NUCLEOTIDE SEQUENCE [LARGE SCALE GENOMIC DNA]</scope>
    <source>
        <strain evidence="2">cv. E1</strain>
        <tissue evidence="1">Leaf</tissue>
    </source>
</reference>
<dbReference type="Proteomes" id="UP000828251">
    <property type="component" value="Unassembled WGS sequence"/>
</dbReference>
<comment type="caution">
    <text evidence="1">The sequence shown here is derived from an EMBL/GenBank/DDBJ whole genome shotgun (WGS) entry which is preliminary data.</text>
</comment>
<sequence>MRTERRAKERFIAKTKYRIMEMYIHNISERAPRIIEQHLQEAGFLHVTMDETVIMWVVGIGDWSAVYKQLLRKVRFRTYAQYNSPTRFATSSNYMTWFRLHGRKCTLAQKKEMKMKINMEVVVKMKKMRSRNPDYITKSSS</sequence>
<evidence type="ECO:0000313" key="2">
    <source>
        <dbReference type="Proteomes" id="UP000828251"/>
    </source>
</evidence>
<name>A0A9D3UIU0_9ROSI</name>
<gene>
    <name evidence="1" type="ORF">J1N35_036348</name>
</gene>
<evidence type="ECO:0000313" key="1">
    <source>
        <dbReference type="EMBL" id="KAH1045564.1"/>
    </source>
</evidence>
<organism evidence="1 2">
    <name type="scientific">Gossypium stocksii</name>
    <dbReference type="NCBI Taxonomy" id="47602"/>
    <lineage>
        <taxon>Eukaryota</taxon>
        <taxon>Viridiplantae</taxon>
        <taxon>Streptophyta</taxon>
        <taxon>Embryophyta</taxon>
        <taxon>Tracheophyta</taxon>
        <taxon>Spermatophyta</taxon>
        <taxon>Magnoliopsida</taxon>
        <taxon>eudicotyledons</taxon>
        <taxon>Gunneridae</taxon>
        <taxon>Pentapetalae</taxon>
        <taxon>rosids</taxon>
        <taxon>malvids</taxon>
        <taxon>Malvales</taxon>
        <taxon>Malvaceae</taxon>
        <taxon>Malvoideae</taxon>
        <taxon>Gossypium</taxon>
    </lineage>
</organism>
<accession>A0A9D3UIU0</accession>